<reference evidence="1 2" key="1">
    <citation type="journal article" date="2017" name="Int. J. Syst. Evol. Microbiol.">
        <title>Marinicauda algicola sp. nov., isolated from a marine red alga Rhodosorus marinus.</title>
        <authorList>
            <person name="Jeong S.E."/>
            <person name="Jeon S.H."/>
            <person name="Chun B.H."/>
            <person name="Kim D.W."/>
            <person name="Jeon C.O."/>
        </authorList>
    </citation>
    <scope>NUCLEOTIDE SEQUENCE [LARGE SCALE GENOMIC DNA]</scope>
    <source>
        <strain evidence="1 2">JCM 31718</strain>
    </source>
</reference>
<gene>
    <name evidence="1" type="ORF">E5163_01980</name>
</gene>
<dbReference type="RefSeq" id="WP_135994429.1">
    <property type="nucleotide sequence ID" value="NZ_CP071057.1"/>
</dbReference>
<evidence type="ECO:0000313" key="1">
    <source>
        <dbReference type="EMBL" id="TGY89932.1"/>
    </source>
</evidence>
<protein>
    <submittedName>
        <fullName evidence="1">Uncharacterized protein</fullName>
    </submittedName>
</protein>
<evidence type="ECO:0000313" key="2">
    <source>
        <dbReference type="Proteomes" id="UP000308054"/>
    </source>
</evidence>
<dbReference type="Proteomes" id="UP000308054">
    <property type="component" value="Unassembled WGS sequence"/>
</dbReference>
<sequence>MSETLSRFFALEEALRANRPRPDRTGAPFAAAALLAGEGEPEALASGTRSAHASLEAGLEAGLKASWLVASAPTGNLRWVYAALLAANGVQAERFLDVRNRLREQAKREDGPGLHAGGARAALVLCLTGEPSSYTLRRFFELKRSLTPPWWRRDNAVTDTFAAAHAARDEAPETVARARDLALAVFESDRRAKAHRREGARLCALLERDPREVLARFGKLEAARRGSRYLRHRSDAALAMQWAAQGLAAEDLSAIEAIMRELPKHMTSAGHARARLAQLIHTGGGRDVPAGSVSALSAVIAAQAAAIAAVVASSTAATTAATTAAGS</sequence>
<comment type="caution">
    <text evidence="1">The sequence shown here is derived from an EMBL/GenBank/DDBJ whole genome shotgun (WGS) entry which is preliminary data.</text>
</comment>
<organism evidence="1 2">
    <name type="scientific">Marinicauda algicola</name>
    <dbReference type="NCBI Taxonomy" id="2029849"/>
    <lineage>
        <taxon>Bacteria</taxon>
        <taxon>Pseudomonadati</taxon>
        <taxon>Pseudomonadota</taxon>
        <taxon>Alphaproteobacteria</taxon>
        <taxon>Maricaulales</taxon>
        <taxon>Maricaulaceae</taxon>
        <taxon>Marinicauda</taxon>
    </lineage>
</organism>
<name>A0A4S2H3T7_9PROT</name>
<dbReference type="OrthoDB" id="7631148at2"/>
<keyword evidence="2" id="KW-1185">Reference proteome</keyword>
<dbReference type="AlphaFoldDB" id="A0A4S2H3T7"/>
<proteinExistence type="predicted"/>
<dbReference type="EMBL" id="SRXW01000001">
    <property type="protein sequence ID" value="TGY89932.1"/>
    <property type="molecule type" value="Genomic_DNA"/>
</dbReference>
<accession>A0A4S2H3T7</accession>